<accession>G4TI86</accession>
<dbReference type="OrthoDB" id="72772at2759"/>
<keyword evidence="7" id="KW-1185">Reference proteome</keyword>
<feature type="compositionally biased region" description="Low complexity" evidence="5">
    <location>
        <begin position="627"/>
        <end position="646"/>
    </location>
</feature>
<dbReference type="PANTHER" id="PTHR15157:SF5">
    <property type="entry name" value="UV RADIATION RESISTANCE-ASSOCIATED GENE PROTEIN"/>
    <property type="match status" value="1"/>
</dbReference>
<dbReference type="GO" id="GO:0035493">
    <property type="term" value="P:SNARE complex assembly"/>
    <property type="evidence" value="ECO:0007669"/>
    <property type="project" value="TreeGrafter"/>
</dbReference>
<evidence type="ECO:0000256" key="4">
    <source>
        <dbReference type="SAM" id="Coils"/>
    </source>
</evidence>
<evidence type="ECO:0000313" key="7">
    <source>
        <dbReference type="Proteomes" id="UP000007148"/>
    </source>
</evidence>
<dbReference type="PANTHER" id="PTHR15157">
    <property type="entry name" value="UV RADIATION RESISTANCE-ASSOCIATED GENE PROTEIN"/>
    <property type="match status" value="1"/>
</dbReference>
<feature type="region of interest" description="Disordered" evidence="5">
    <location>
        <begin position="283"/>
        <end position="304"/>
    </location>
</feature>
<dbReference type="GO" id="GO:0000149">
    <property type="term" value="F:SNARE binding"/>
    <property type="evidence" value="ECO:0007669"/>
    <property type="project" value="TreeGrafter"/>
</dbReference>
<dbReference type="eggNOG" id="KOG2896">
    <property type="taxonomic scope" value="Eukaryota"/>
</dbReference>
<dbReference type="Proteomes" id="UP000007148">
    <property type="component" value="Unassembled WGS sequence"/>
</dbReference>
<evidence type="ECO:0000313" key="6">
    <source>
        <dbReference type="EMBL" id="CCA71037.1"/>
    </source>
</evidence>
<comment type="similarity">
    <text evidence="1">Belongs to the ATG14 family.</text>
</comment>
<feature type="compositionally biased region" description="Polar residues" evidence="5">
    <location>
        <begin position="85"/>
        <end position="111"/>
    </location>
</feature>
<name>G4TI86_SERID</name>
<dbReference type="OMA" id="TSSEWRI"/>
<dbReference type="InParanoid" id="G4TI86"/>
<evidence type="ECO:0000256" key="5">
    <source>
        <dbReference type="SAM" id="MobiDB-lite"/>
    </source>
</evidence>
<protein>
    <recommendedName>
        <fullName evidence="2">Autophagy-related protein 14</fullName>
    </recommendedName>
</protein>
<dbReference type="AlphaFoldDB" id="G4TI86"/>
<dbReference type="EMBL" id="CAFZ01000103">
    <property type="protein sequence ID" value="CCA71037.1"/>
    <property type="molecule type" value="Genomic_DNA"/>
</dbReference>
<evidence type="ECO:0000256" key="1">
    <source>
        <dbReference type="ARBA" id="ARBA00009574"/>
    </source>
</evidence>
<dbReference type="GO" id="GO:0005768">
    <property type="term" value="C:endosome"/>
    <property type="evidence" value="ECO:0007669"/>
    <property type="project" value="TreeGrafter"/>
</dbReference>
<feature type="compositionally biased region" description="Polar residues" evidence="5">
    <location>
        <begin position="52"/>
        <end position="74"/>
    </location>
</feature>
<evidence type="ECO:0000256" key="2">
    <source>
        <dbReference type="ARBA" id="ARBA00013807"/>
    </source>
</evidence>
<keyword evidence="3 4" id="KW-0175">Coiled coil</keyword>
<dbReference type="HOGENOM" id="CLU_011081_0_0_1"/>
<dbReference type="STRING" id="1109443.G4TI86"/>
<feature type="region of interest" description="Disordered" evidence="5">
    <location>
        <begin position="743"/>
        <end position="777"/>
    </location>
</feature>
<feature type="region of interest" description="Disordered" evidence="5">
    <location>
        <begin position="14"/>
        <end position="144"/>
    </location>
</feature>
<feature type="compositionally biased region" description="Polar residues" evidence="5">
    <location>
        <begin position="28"/>
        <end position="43"/>
    </location>
</feature>
<dbReference type="InterPro" id="IPR018791">
    <property type="entry name" value="UV_resistance/autophagy_Atg14"/>
</dbReference>
<reference evidence="6 7" key="1">
    <citation type="journal article" date="2011" name="PLoS Pathog.">
        <title>Endophytic Life Strategies Decoded by Genome and Transcriptome Analyses of the Mutualistic Root Symbiont Piriformospora indica.</title>
        <authorList>
            <person name="Zuccaro A."/>
            <person name="Lahrmann U."/>
            <person name="Guldener U."/>
            <person name="Langen G."/>
            <person name="Pfiffi S."/>
            <person name="Biedenkopf D."/>
            <person name="Wong P."/>
            <person name="Samans B."/>
            <person name="Grimm C."/>
            <person name="Basiewicz M."/>
            <person name="Murat C."/>
            <person name="Martin F."/>
            <person name="Kogel K.H."/>
        </authorList>
    </citation>
    <scope>NUCLEOTIDE SEQUENCE [LARGE SCALE GENOMIC DNA]</scope>
    <source>
        <strain evidence="6 7">DSM 11827</strain>
    </source>
</reference>
<dbReference type="GO" id="GO:0000323">
    <property type="term" value="C:lytic vacuole"/>
    <property type="evidence" value="ECO:0007669"/>
    <property type="project" value="TreeGrafter"/>
</dbReference>
<organism evidence="6 7">
    <name type="scientific">Serendipita indica (strain DSM 11827)</name>
    <name type="common">Root endophyte fungus</name>
    <name type="synonym">Piriformospora indica</name>
    <dbReference type="NCBI Taxonomy" id="1109443"/>
    <lineage>
        <taxon>Eukaryota</taxon>
        <taxon>Fungi</taxon>
        <taxon>Dikarya</taxon>
        <taxon>Basidiomycota</taxon>
        <taxon>Agaricomycotina</taxon>
        <taxon>Agaricomycetes</taxon>
        <taxon>Sebacinales</taxon>
        <taxon>Serendipitaceae</taxon>
        <taxon>Serendipita</taxon>
    </lineage>
</organism>
<gene>
    <name evidence="6" type="ORF">PIIN_04972</name>
</gene>
<comment type="caution">
    <text evidence="6">The sequence shown here is derived from an EMBL/GenBank/DDBJ whole genome shotgun (WGS) entry which is preliminary data.</text>
</comment>
<feature type="region of interest" description="Disordered" evidence="5">
    <location>
        <begin position="619"/>
        <end position="664"/>
    </location>
</feature>
<sequence>MASRLVETFLSLEPLSQDTRSFRKPQARASTSPVRAVNTSFDGTASRFRSDSAASQRTSPRTTTFQPITPQPSKIGNAPLDDIPRSSSPSASRTFQHRQNSSIAQPSTQSPCAKMKMMEPHRSSSLSISHALPTPAPSPPPDNEEVSVPFYISPFHRPSTNPLFASIDVQHDFAPWMDLASQRFKAFLWGNSGSEWGKTAESKPVNPAGLALEIETLPPTADNWEVLASWDVDMDDLVPVPVEYLENPLSLPSNTLVMKLAPNGEVYYLPSVNNGVASLPPSPTAGYSDTEVDYSNAEPLKRRHKRSLDPLKANVLNKSLRETKMKRTAGFGDLLKLVTLQSALADTKLQLEEIVSSCDELLEGDTLFHMQREMSQRERDLESRNKDVQEVITCTGNLRARYQEKLSQVQERRQALESALSVHAEEVGKLHKLREEVDDNRNKHHALSKRLTSVRTTLIQSVANIFPIEPIEPRDLLFSIAALPLPIPMGTNDPAPPSTIPGDSSYNDETMAGALGYVGQMLNLVSAYLGDTPVYPIFCQGSRSMIKDPISAMMGPRVFPLYMKGAELYRFEYGVYLLNKNIEALMNDRDLRALDIRHTLPNLKNLILTLTSGEAAVLKPKPRKKASGPALTAPGTTTTSDTSTPREPSPSPAASEQESDNGSSAQIEYQLPTTPTASKIVLEPERQVHETNNTANIGTPGITNDAPATKRSFYMAAFLRARYPSAQATRSPTPPPLVNVKVEAELPPTPGTPPLSTQPAPAEASYSGDLDESSTVRGSILSRAARFLGGGGNDTAGATP</sequence>
<feature type="coiled-coil region" evidence="4">
    <location>
        <begin position="399"/>
        <end position="450"/>
    </location>
</feature>
<evidence type="ECO:0000256" key="3">
    <source>
        <dbReference type="ARBA" id="ARBA00023054"/>
    </source>
</evidence>
<proteinExistence type="inferred from homology"/>
<dbReference type="Pfam" id="PF10186">
    <property type="entry name" value="ATG14"/>
    <property type="match status" value="1"/>
</dbReference>
<dbReference type="GO" id="GO:0032991">
    <property type="term" value="C:protein-containing complex"/>
    <property type="evidence" value="ECO:0007669"/>
    <property type="project" value="UniProtKB-ARBA"/>
</dbReference>